<gene>
    <name evidence="2" type="ORF">D791_03918</name>
</gene>
<feature type="transmembrane region" description="Helical" evidence="1">
    <location>
        <begin position="106"/>
        <end position="124"/>
    </location>
</feature>
<evidence type="ECO:0000313" key="3">
    <source>
        <dbReference type="Proteomes" id="UP000019464"/>
    </source>
</evidence>
<feature type="transmembrane region" description="Helical" evidence="1">
    <location>
        <begin position="17"/>
        <end position="40"/>
    </location>
</feature>
<dbReference type="Proteomes" id="UP000019464">
    <property type="component" value="Unassembled WGS sequence"/>
</dbReference>
<evidence type="ECO:0000256" key="1">
    <source>
        <dbReference type="SAM" id="Phobius"/>
    </source>
</evidence>
<evidence type="ECO:0000313" key="2">
    <source>
        <dbReference type="EMBL" id="EXJ09131.1"/>
    </source>
</evidence>
<dbReference type="STRING" id="1229521.D791_03918"/>
<accession>W9UWM6</accession>
<keyword evidence="1" id="KW-1133">Transmembrane helix</keyword>
<name>W9UWM6_9GAMM</name>
<protein>
    <submittedName>
        <fullName evidence="2">Uncharacterized protein</fullName>
    </submittedName>
</protein>
<dbReference type="AlphaFoldDB" id="W9UWM6"/>
<comment type="caution">
    <text evidence="2">The sequence shown here is derived from an EMBL/GenBank/DDBJ whole genome shotgun (WGS) entry which is preliminary data.</text>
</comment>
<dbReference type="EMBL" id="AONB01000032">
    <property type="protein sequence ID" value="EXJ09131.1"/>
    <property type="molecule type" value="Genomic_DNA"/>
</dbReference>
<keyword evidence="1" id="KW-0472">Membrane</keyword>
<keyword evidence="3" id="KW-1185">Reference proteome</keyword>
<keyword evidence="1" id="KW-0812">Transmembrane</keyword>
<reference evidence="2 3" key="2">
    <citation type="journal article" date="2015" name="Syst. Appl. Microbiol.">
        <title>Nitrincola nitratireducens sp. nov. isolated from a haloalkaline crater lake.</title>
        <authorList>
            <person name="Singh A."/>
            <person name="Vaidya B."/>
            <person name="Tanuku N.R."/>
            <person name="Pinnaka A.K."/>
        </authorList>
    </citation>
    <scope>NUCLEOTIDE SEQUENCE [LARGE SCALE GENOMIC DNA]</scope>
    <source>
        <strain evidence="2 3">AK23</strain>
    </source>
</reference>
<organism evidence="2 3">
    <name type="scientific">Nitrincola nitratireducens</name>
    <dbReference type="NCBI Taxonomy" id="1229521"/>
    <lineage>
        <taxon>Bacteria</taxon>
        <taxon>Pseudomonadati</taxon>
        <taxon>Pseudomonadota</taxon>
        <taxon>Gammaproteobacteria</taxon>
        <taxon>Oceanospirillales</taxon>
        <taxon>Oceanospirillaceae</taxon>
        <taxon>Nitrincola</taxon>
    </lineage>
</organism>
<proteinExistence type="predicted"/>
<sequence>MMSAADFLRQYISETNLILYGGLLTIVPGSFFMLALYISILRVHFAIKRDGKEPLGLGPIWLIELATAFMVTKSQYNKTIKHQAEHGVDLVPYALIQPYIKPMDRFIARAWIFFGALLLPWIMLDMWLYPDISS</sequence>
<reference evidence="3" key="1">
    <citation type="submission" date="2012-11" db="EMBL/GenBank/DDBJ databases">
        <authorList>
            <person name="Singh A."/>
            <person name="Pinnaka A.K."/>
            <person name="Vaidya B."/>
        </authorList>
    </citation>
    <scope>NUCLEOTIDE SEQUENCE [LARGE SCALE GENOMIC DNA]</scope>
    <source>
        <strain evidence="3">AK23</strain>
    </source>
</reference>